<gene>
    <name evidence="10" type="ORF">PVAP13_7NG294172</name>
</gene>
<feature type="domain" description="Replication protein A OB" evidence="9">
    <location>
        <begin position="135"/>
        <end position="228"/>
    </location>
</feature>
<feature type="domain" description="Replication protein A 70 kDa DNA-binding subunit B/D first OB fold" evidence="7">
    <location>
        <begin position="3"/>
        <end position="104"/>
    </location>
</feature>
<feature type="compositionally biased region" description="Basic residues" evidence="6">
    <location>
        <begin position="684"/>
        <end position="700"/>
    </location>
</feature>
<keyword evidence="3" id="KW-0863">Zinc-finger</keyword>
<evidence type="ECO:0000256" key="3">
    <source>
        <dbReference type="ARBA" id="ARBA00022771"/>
    </source>
</evidence>
<protein>
    <recommendedName>
        <fullName evidence="12">Replication factor A C-terminal domain-containing protein</fullName>
    </recommendedName>
</protein>
<feature type="region of interest" description="Disordered" evidence="6">
    <location>
        <begin position="667"/>
        <end position="700"/>
    </location>
</feature>
<dbReference type="InterPro" id="IPR012340">
    <property type="entry name" value="NA-bd_OB-fold"/>
</dbReference>
<dbReference type="InterPro" id="IPR031657">
    <property type="entry name" value="REPA_OB_2"/>
</dbReference>
<dbReference type="Pfam" id="PF16900">
    <property type="entry name" value="REPA_OB_2"/>
    <property type="match status" value="1"/>
</dbReference>
<dbReference type="Pfam" id="PF02721">
    <property type="entry name" value="DUF223"/>
    <property type="match status" value="1"/>
</dbReference>
<dbReference type="PANTHER" id="PTHR47165:SF4">
    <property type="entry name" value="OS03G0429900 PROTEIN"/>
    <property type="match status" value="1"/>
</dbReference>
<evidence type="ECO:0000259" key="7">
    <source>
        <dbReference type="Pfam" id="PF02721"/>
    </source>
</evidence>
<organism evidence="10 11">
    <name type="scientific">Panicum virgatum</name>
    <name type="common">Blackwell switchgrass</name>
    <dbReference type="NCBI Taxonomy" id="38727"/>
    <lineage>
        <taxon>Eukaryota</taxon>
        <taxon>Viridiplantae</taxon>
        <taxon>Streptophyta</taxon>
        <taxon>Embryophyta</taxon>
        <taxon>Tracheophyta</taxon>
        <taxon>Spermatophyta</taxon>
        <taxon>Magnoliopsida</taxon>
        <taxon>Liliopsida</taxon>
        <taxon>Poales</taxon>
        <taxon>Poaceae</taxon>
        <taxon>PACMAD clade</taxon>
        <taxon>Panicoideae</taxon>
        <taxon>Panicodae</taxon>
        <taxon>Paniceae</taxon>
        <taxon>Panicinae</taxon>
        <taxon>Panicum</taxon>
        <taxon>Panicum sect. Hiantes</taxon>
    </lineage>
</organism>
<keyword evidence="4" id="KW-0862">Zinc</keyword>
<evidence type="ECO:0000256" key="4">
    <source>
        <dbReference type="ARBA" id="ARBA00022833"/>
    </source>
</evidence>
<evidence type="ECO:0008006" key="12">
    <source>
        <dbReference type="Google" id="ProtNLM"/>
    </source>
</evidence>
<evidence type="ECO:0000259" key="9">
    <source>
        <dbReference type="Pfam" id="PF16900"/>
    </source>
</evidence>
<accession>A0A8T0Q2S2</accession>
<keyword evidence="11" id="KW-1185">Reference proteome</keyword>
<evidence type="ECO:0000313" key="11">
    <source>
        <dbReference type="Proteomes" id="UP000823388"/>
    </source>
</evidence>
<evidence type="ECO:0000256" key="2">
    <source>
        <dbReference type="ARBA" id="ARBA00022723"/>
    </source>
</evidence>
<dbReference type="InterPro" id="IPR013955">
    <property type="entry name" value="Rep_factor-A_C"/>
</dbReference>
<feature type="region of interest" description="Disordered" evidence="6">
    <location>
        <begin position="600"/>
        <end position="647"/>
    </location>
</feature>
<sequence length="873" mass="101485">MTYKKMRQLTTVGQSWNIKVRVIKIWESINFATDELMSLDMILMDEQGDTIRATIWKNLIDSYKPKIIEGSIYALSNFKVQEDARYRPVKNLFKVVFVYNTNVQALDADLVNFKKYYFEFASRDTLLERKNIDKQCSDVIGLLTKIKKLESRIIMKNTANPRKRDIREIELLISKDDTVRITLWGHLAHSLNEDVVGKHTVVIVTSTMVEGLQGTLSLKSTNGTRLYIDLDIPETWKLIDSVPYEETVPKLMDVDKSTKGTIQEQMFYNRRTLQDITQMRHDNPTDQDFVFTSKATIERLENSSWWYMSCNGCNKMCTKVDGKYHCRKCNACPEATTPRYWIRLQISDHTATTTCSIFDDEAQKMLKMTITDLLDSLNGKYEEIPKVIQQLCGKTLIFRFMLKEQNLTEGKEYYLVKKTFEPDEKLEFQYSNHQAENDHNIEDTHDKKISDLFDEEELKHSKYKNGNFELKHTSDPILEECKMKASLRKNTSKSIDLEDSGEDIKCREKSLASREDNLSSKRRHRAMIVVDDSDEDCIATMQNKKRSKVSWKKVKRAHAKSRDISQRPEEDADVDYNHTQQMNCDVPEIPQKTKILKRANKSFKRSEETIAHGKRKRRKNTLNMELSTKQQSSPVSKEIDVDGNNDINYDHTNRKSILRKIKRQKRDVAVKQSESNVLKDGVKGSKKRTQKLKKKSYRKKSGSIIVMDTETMTDLQEQQTGTSEQENDHSDIGIKISPAEEIYESNRDMKSDPSNKNAENNMEFDSVPLDVIVQHNSDRDTKRPTRKLKKCSYRKKRGEITMMDTGITTDLQEEQSNSLEQENDQSISQINLIPTEENSESKNKVNNIPLHGDDRPTLYRSSRIRRIPARYKS</sequence>
<evidence type="ECO:0000256" key="1">
    <source>
        <dbReference type="ARBA" id="ARBA00005690"/>
    </source>
</evidence>
<dbReference type="CDD" id="cd04476">
    <property type="entry name" value="RPA1_DBD_C"/>
    <property type="match status" value="1"/>
</dbReference>
<dbReference type="GO" id="GO:0008270">
    <property type="term" value="F:zinc ion binding"/>
    <property type="evidence" value="ECO:0007669"/>
    <property type="project" value="UniProtKB-KW"/>
</dbReference>
<dbReference type="InterPro" id="IPR003871">
    <property type="entry name" value="RFA1B/D_OB_1st"/>
</dbReference>
<feature type="domain" description="Replication factor A C-terminal" evidence="8">
    <location>
        <begin position="291"/>
        <end position="409"/>
    </location>
</feature>
<evidence type="ECO:0000259" key="8">
    <source>
        <dbReference type="Pfam" id="PF08646"/>
    </source>
</evidence>
<dbReference type="EMBL" id="CM029050">
    <property type="protein sequence ID" value="KAG2568150.1"/>
    <property type="molecule type" value="Genomic_DNA"/>
</dbReference>
<evidence type="ECO:0000313" key="10">
    <source>
        <dbReference type="EMBL" id="KAG2568150.1"/>
    </source>
</evidence>
<dbReference type="AlphaFoldDB" id="A0A8T0Q2S2"/>
<dbReference type="GO" id="GO:0003677">
    <property type="term" value="F:DNA binding"/>
    <property type="evidence" value="ECO:0007669"/>
    <property type="project" value="UniProtKB-KW"/>
</dbReference>
<evidence type="ECO:0000256" key="6">
    <source>
        <dbReference type="SAM" id="MobiDB-lite"/>
    </source>
</evidence>
<comment type="similarity">
    <text evidence="1">Belongs to the replication factor A protein 1 family.</text>
</comment>
<dbReference type="CDD" id="cd04481">
    <property type="entry name" value="RPA1_DBD_B_like"/>
    <property type="match status" value="1"/>
</dbReference>
<dbReference type="Gene3D" id="2.40.50.140">
    <property type="entry name" value="Nucleic acid-binding proteins"/>
    <property type="match status" value="3"/>
</dbReference>
<feature type="region of interest" description="Disordered" evidence="6">
    <location>
        <begin position="835"/>
        <end position="857"/>
    </location>
</feature>
<reference evidence="10" key="1">
    <citation type="submission" date="2020-05" db="EMBL/GenBank/DDBJ databases">
        <title>WGS assembly of Panicum virgatum.</title>
        <authorList>
            <person name="Lovell J.T."/>
            <person name="Jenkins J."/>
            <person name="Shu S."/>
            <person name="Juenger T.E."/>
            <person name="Schmutz J."/>
        </authorList>
    </citation>
    <scope>NUCLEOTIDE SEQUENCE</scope>
    <source>
        <strain evidence="10">AP13</strain>
    </source>
</reference>
<evidence type="ECO:0000256" key="5">
    <source>
        <dbReference type="ARBA" id="ARBA00023125"/>
    </source>
</evidence>
<comment type="caution">
    <text evidence="10">The sequence shown here is derived from an EMBL/GenBank/DDBJ whole genome shotgun (WGS) entry which is preliminary data.</text>
</comment>
<name>A0A8T0Q2S2_PANVG</name>
<keyword evidence="5" id="KW-0238">DNA-binding</keyword>
<feature type="compositionally biased region" description="Polar residues" evidence="6">
    <location>
        <begin position="621"/>
        <end position="635"/>
    </location>
</feature>
<dbReference type="CDD" id="cd04480">
    <property type="entry name" value="RPA1_DBD_A_like"/>
    <property type="match status" value="1"/>
</dbReference>
<feature type="compositionally biased region" description="Basic and acidic residues" evidence="6">
    <location>
        <begin position="744"/>
        <end position="753"/>
    </location>
</feature>
<dbReference type="Proteomes" id="UP000823388">
    <property type="component" value="Chromosome 7N"/>
</dbReference>
<proteinExistence type="inferred from homology"/>
<dbReference type="Pfam" id="PF08646">
    <property type="entry name" value="Rep_fac-A_C"/>
    <property type="match status" value="1"/>
</dbReference>
<dbReference type="InterPro" id="IPR047192">
    <property type="entry name" value="Euk_RPA1_DBD_C"/>
</dbReference>
<dbReference type="PANTHER" id="PTHR47165">
    <property type="entry name" value="OS03G0429900 PROTEIN"/>
    <property type="match status" value="1"/>
</dbReference>
<keyword evidence="2" id="KW-0479">Metal-binding</keyword>
<feature type="region of interest" description="Disordered" evidence="6">
    <location>
        <begin position="744"/>
        <end position="763"/>
    </location>
</feature>
<dbReference type="SUPFAM" id="SSF50249">
    <property type="entry name" value="Nucleic acid-binding proteins"/>
    <property type="match status" value="3"/>
</dbReference>